<proteinExistence type="predicted"/>
<name>A0ACB9GLY3_9ASTR</name>
<reference evidence="2" key="1">
    <citation type="journal article" date="2022" name="Mol. Ecol. Resour.">
        <title>The genomes of chicory, endive, great burdock and yacon provide insights into Asteraceae palaeo-polyploidization history and plant inulin production.</title>
        <authorList>
            <person name="Fan W."/>
            <person name="Wang S."/>
            <person name="Wang H."/>
            <person name="Wang A."/>
            <person name="Jiang F."/>
            <person name="Liu H."/>
            <person name="Zhao H."/>
            <person name="Xu D."/>
            <person name="Zhang Y."/>
        </authorList>
    </citation>
    <scope>NUCLEOTIDE SEQUENCE [LARGE SCALE GENOMIC DNA]</scope>
    <source>
        <strain evidence="2">cv. Yunnan</strain>
    </source>
</reference>
<sequence length="590" mass="64829">MEISMQSKVCFGDEVFILILATLLGGQVNKILHCLSKKGVSPDPTGPDSPRPQFERTPLVYGFAHSQKKVASPDPTRPDPRRTNTNPIIRLPGAVSLPTMASQSTDDKQKPAKRVAVVGAGVSGCAAAYKLKLHGLNVTVFEADGRVGGKLRSISQDGLIWDEGANTMTESEADVSSLIDDLGLRDKQQFPISQHKRYIVRNGKPVLIPSNPIALIRSSFLSTQSKVQILLEPFLWKKNKSSDSPESVGGFFQRHFGKEVVEYLIDPVVAGTSGGDPESLSMRHAFPELWDLERRFGSIISGGFLSMISSRGGKKSPSGNSKRRRGSFSFLGGMQTLTDALCKEIGHHELNLHSEVLKMSYSCDDNVAGNWSIYCAPNQNKQFQQSFDAVIMTAPLGNVKEMKITKTGIPFPLNFIPEMSYMPVSVIISTFKKENVKQPLEGFGVLVPAKEQENGLRTLGTLFSSMMFPNRAPEDVYLYTTFVGGSRNKELAKASRDELKQIVTSDLRQLLGTEGEPKFLTHYYWSKAFPLYGRDYGSVIEAIEKMEKELPGYFYAGNHKGGLSVGKAISSGCKAAESVIAYLDSYSEEK</sequence>
<accession>A0ACB9GLY3</accession>
<evidence type="ECO:0000313" key="1">
    <source>
        <dbReference type="EMBL" id="KAI3784644.1"/>
    </source>
</evidence>
<dbReference type="EMBL" id="CM042031">
    <property type="protein sequence ID" value="KAI3784644.1"/>
    <property type="molecule type" value="Genomic_DNA"/>
</dbReference>
<evidence type="ECO:0000313" key="2">
    <source>
        <dbReference type="Proteomes" id="UP001056120"/>
    </source>
</evidence>
<keyword evidence="2" id="KW-1185">Reference proteome</keyword>
<protein>
    <submittedName>
        <fullName evidence="1">Uncharacterized protein</fullName>
    </submittedName>
</protein>
<organism evidence="1 2">
    <name type="scientific">Smallanthus sonchifolius</name>
    <dbReference type="NCBI Taxonomy" id="185202"/>
    <lineage>
        <taxon>Eukaryota</taxon>
        <taxon>Viridiplantae</taxon>
        <taxon>Streptophyta</taxon>
        <taxon>Embryophyta</taxon>
        <taxon>Tracheophyta</taxon>
        <taxon>Spermatophyta</taxon>
        <taxon>Magnoliopsida</taxon>
        <taxon>eudicotyledons</taxon>
        <taxon>Gunneridae</taxon>
        <taxon>Pentapetalae</taxon>
        <taxon>asterids</taxon>
        <taxon>campanulids</taxon>
        <taxon>Asterales</taxon>
        <taxon>Asteraceae</taxon>
        <taxon>Asteroideae</taxon>
        <taxon>Heliantheae alliance</taxon>
        <taxon>Millerieae</taxon>
        <taxon>Smallanthus</taxon>
    </lineage>
</organism>
<dbReference type="Proteomes" id="UP001056120">
    <property type="component" value="Linkage Group LG14"/>
</dbReference>
<gene>
    <name evidence="1" type="ORF">L1987_43747</name>
</gene>
<reference evidence="1 2" key="2">
    <citation type="journal article" date="2022" name="Mol. Ecol. Resour.">
        <title>The genomes of chicory, endive, great burdock and yacon provide insights into Asteraceae paleo-polyploidization history and plant inulin production.</title>
        <authorList>
            <person name="Fan W."/>
            <person name="Wang S."/>
            <person name="Wang H."/>
            <person name="Wang A."/>
            <person name="Jiang F."/>
            <person name="Liu H."/>
            <person name="Zhao H."/>
            <person name="Xu D."/>
            <person name="Zhang Y."/>
        </authorList>
    </citation>
    <scope>NUCLEOTIDE SEQUENCE [LARGE SCALE GENOMIC DNA]</scope>
    <source>
        <strain evidence="2">cv. Yunnan</strain>
        <tissue evidence="1">Leaves</tissue>
    </source>
</reference>
<comment type="caution">
    <text evidence="1">The sequence shown here is derived from an EMBL/GenBank/DDBJ whole genome shotgun (WGS) entry which is preliminary data.</text>
</comment>